<evidence type="ECO:0000256" key="2">
    <source>
        <dbReference type="ARBA" id="ARBA00023157"/>
    </source>
</evidence>
<proteinExistence type="inferred from homology"/>
<dbReference type="InterPro" id="IPR036249">
    <property type="entry name" value="Thioredoxin-like_sf"/>
</dbReference>
<dbReference type="Gene3D" id="3.40.30.10">
    <property type="entry name" value="Glutaredoxin"/>
    <property type="match status" value="1"/>
</dbReference>
<comment type="similarity">
    <text evidence="1">Belongs to the thioredoxin family.</text>
</comment>
<accession>A0AAE0JSA3</accession>
<gene>
    <name evidence="4" type="ORF">B0T24DRAFT_134891</name>
</gene>
<dbReference type="InterPro" id="IPR013766">
    <property type="entry name" value="Thioredoxin_domain"/>
</dbReference>
<dbReference type="Proteomes" id="UP001287356">
    <property type="component" value="Unassembled WGS sequence"/>
</dbReference>
<evidence type="ECO:0000313" key="4">
    <source>
        <dbReference type="EMBL" id="KAK3358506.1"/>
    </source>
</evidence>
<dbReference type="PANTHER" id="PTHR46115">
    <property type="entry name" value="THIOREDOXIN-LIKE PROTEIN 1"/>
    <property type="match status" value="1"/>
</dbReference>
<reference evidence="4" key="2">
    <citation type="submission" date="2023-06" db="EMBL/GenBank/DDBJ databases">
        <authorList>
            <consortium name="Lawrence Berkeley National Laboratory"/>
            <person name="Haridas S."/>
            <person name="Hensen N."/>
            <person name="Bonometti L."/>
            <person name="Westerberg I."/>
            <person name="Brannstrom I.O."/>
            <person name="Guillou S."/>
            <person name="Cros-Aarteil S."/>
            <person name="Calhoun S."/>
            <person name="Kuo A."/>
            <person name="Mondo S."/>
            <person name="Pangilinan J."/>
            <person name="Riley R."/>
            <person name="Labutti K."/>
            <person name="Andreopoulos B."/>
            <person name="Lipzen A."/>
            <person name="Chen C."/>
            <person name="Yanf M."/>
            <person name="Daum C."/>
            <person name="Ng V."/>
            <person name="Clum A."/>
            <person name="Steindorff A."/>
            <person name="Ohm R."/>
            <person name="Martin F."/>
            <person name="Silar P."/>
            <person name="Natvig D."/>
            <person name="Lalanne C."/>
            <person name="Gautier V."/>
            <person name="Ament-Velasquez S.L."/>
            <person name="Kruys A."/>
            <person name="Hutchinson M.I."/>
            <person name="Powell A.J."/>
            <person name="Barry K."/>
            <person name="Miller A.N."/>
            <person name="Grigoriev I.V."/>
            <person name="Debuchy R."/>
            <person name="Gladieux P."/>
            <person name="Thoren M.H."/>
            <person name="Johannesson H."/>
        </authorList>
    </citation>
    <scope>NUCLEOTIDE SEQUENCE</scope>
    <source>
        <strain evidence="4">CBS 958.72</strain>
    </source>
</reference>
<dbReference type="PROSITE" id="PS51352">
    <property type="entry name" value="THIOREDOXIN_2"/>
    <property type="match status" value="1"/>
</dbReference>
<feature type="domain" description="Thioredoxin" evidence="3">
    <location>
        <begin position="1"/>
        <end position="116"/>
    </location>
</feature>
<dbReference type="EMBL" id="JAULSN010000016">
    <property type="protein sequence ID" value="KAK3358506.1"/>
    <property type="molecule type" value="Genomic_DNA"/>
</dbReference>
<dbReference type="SUPFAM" id="SSF52833">
    <property type="entry name" value="Thioredoxin-like"/>
    <property type="match status" value="1"/>
</dbReference>
<keyword evidence="5" id="KW-1185">Reference proteome</keyword>
<evidence type="ECO:0000256" key="1">
    <source>
        <dbReference type="ARBA" id="ARBA00008987"/>
    </source>
</evidence>
<dbReference type="Pfam" id="PF00085">
    <property type="entry name" value="Thioredoxin"/>
    <property type="match status" value="1"/>
</dbReference>
<keyword evidence="2" id="KW-1015">Disulfide bond</keyword>
<name>A0AAE0JSA3_9PEZI</name>
<comment type="caution">
    <text evidence="4">The sequence shown here is derived from an EMBL/GenBank/DDBJ whole genome shotgun (WGS) entry which is preliminary data.</text>
</comment>
<reference evidence="4" key="1">
    <citation type="journal article" date="2023" name="Mol. Phylogenet. Evol.">
        <title>Genome-scale phylogeny and comparative genomics of the fungal order Sordariales.</title>
        <authorList>
            <person name="Hensen N."/>
            <person name="Bonometti L."/>
            <person name="Westerberg I."/>
            <person name="Brannstrom I.O."/>
            <person name="Guillou S."/>
            <person name="Cros-Aarteil S."/>
            <person name="Calhoun S."/>
            <person name="Haridas S."/>
            <person name="Kuo A."/>
            <person name="Mondo S."/>
            <person name="Pangilinan J."/>
            <person name="Riley R."/>
            <person name="LaButti K."/>
            <person name="Andreopoulos B."/>
            <person name="Lipzen A."/>
            <person name="Chen C."/>
            <person name="Yan M."/>
            <person name="Daum C."/>
            <person name="Ng V."/>
            <person name="Clum A."/>
            <person name="Steindorff A."/>
            <person name="Ohm R.A."/>
            <person name="Martin F."/>
            <person name="Silar P."/>
            <person name="Natvig D.O."/>
            <person name="Lalanne C."/>
            <person name="Gautier V."/>
            <person name="Ament-Velasquez S.L."/>
            <person name="Kruys A."/>
            <person name="Hutchinson M.I."/>
            <person name="Powell A.J."/>
            <person name="Barry K."/>
            <person name="Miller A.N."/>
            <person name="Grigoriev I.V."/>
            <person name="Debuchy R."/>
            <person name="Gladieux P."/>
            <person name="Hiltunen Thoren M."/>
            <person name="Johannesson H."/>
        </authorList>
    </citation>
    <scope>NUCLEOTIDE SEQUENCE</scope>
    <source>
        <strain evidence="4">CBS 958.72</strain>
    </source>
</reference>
<dbReference type="PRINTS" id="PR00421">
    <property type="entry name" value="THIOREDOXIN"/>
</dbReference>
<dbReference type="AlphaFoldDB" id="A0AAE0JSA3"/>
<protein>
    <submittedName>
        <fullName evidence="4">Thioredoxin-like protein</fullName>
    </submittedName>
</protein>
<dbReference type="PROSITE" id="PS00194">
    <property type="entry name" value="THIOREDOXIN_1"/>
    <property type="match status" value="1"/>
</dbReference>
<evidence type="ECO:0000313" key="5">
    <source>
        <dbReference type="Proteomes" id="UP001287356"/>
    </source>
</evidence>
<dbReference type="InterPro" id="IPR017937">
    <property type="entry name" value="Thioredoxin_CS"/>
</dbReference>
<dbReference type="CDD" id="cd02947">
    <property type="entry name" value="TRX_family"/>
    <property type="match status" value="1"/>
</dbReference>
<evidence type="ECO:0000259" key="3">
    <source>
        <dbReference type="PROSITE" id="PS51352"/>
    </source>
</evidence>
<sequence>MSEDALKHISTKAEFDSLLSSTRYVVADFYADWCGPCKIIAPMYAQLARQLSIPSYLAFAKIDVDAVQPVAQEYGISAMPSFLFFKDSKRVAVNGSAIIRGADAQSLNAAALKLGRLAKEKSEAAAAAATEASAEAPATPTLDQES</sequence>
<organism evidence="4 5">
    <name type="scientific">Lasiosphaeria ovina</name>
    <dbReference type="NCBI Taxonomy" id="92902"/>
    <lineage>
        <taxon>Eukaryota</taxon>
        <taxon>Fungi</taxon>
        <taxon>Dikarya</taxon>
        <taxon>Ascomycota</taxon>
        <taxon>Pezizomycotina</taxon>
        <taxon>Sordariomycetes</taxon>
        <taxon>Sordariomycetidae</taxon>
        <taxon>Sordariales</taxon>
        <taxon>Lasiosphaeriaceae</taxon>
        <taxon>Lasiosphaeria</taxon>
    </lineage>
</organism>